<organism evidence="1 2">
    <name type="scientific">Cellvibrio polysaccharolyticus</name>
    <dbReference type="NCBI Taxonomy" id="2082724"/>
    <lineage>
        <taxon>Bacteria</taxon>
        <taxon>Pseudomonadati</taxon>
        <taxon>Pseudomonadota</taxon>
        <taxon>Gammaproteobacteria</taxon>
        <taxon>Cellvibrionales</taxon>
        <taxon>Cellvibrionaceae</taxon>
        <taxon>Cellvibrio</taxon>
    </lineage>
</organism>
<keyword evidence="2" id="KW-1185">Reference proteome</keyword>
<name>A0A928V2H3_9GAMM</name>
<evidence type="ECO:0000313" key="1">
    <source>
        <dbReference type="EMBL" id="MBE8715746.1"/>
    </source>
</evidence>
<sequence>MPILSRRATQHLINETSQFIPTDALRQLVSKLNAGNIKSLDALWEIIVINLLSEIGKVNYEFNHGGTSRPDIHFISQEFEMVSDITCISDQDSIKKNDIEYFLEEFRLVSKKLGVSSLSGFDFRFGGTDELRKKIRLKLPEKSETRKFIEYKFKAFMQNIAKLPNIHHQIDSKYDDIEIAIKYVPRKSTLSMGYPSFKKAPTLHNNVLYNRLIKKRDQLKKSGFHGIKGIFICDGDCDLFTNQSDSYGSYGAISIIDNFLSSQETISFVFLIHVKEQTKGIFGNEITRNFEIISFSKKNCYSKIADLTIALNRTIEKFSKPERNATNSINVLRAGHYIPGADFYGGFQMTGKKIRISLRTVLRLITGELSHKDFLRDHQDVGAILLDKISSGYLLKSLNIIREETSDDDWLEFYFDETLDPALNQYFVKNTES</sequence>
<proteinExistence type="predicted"/>
<reference evidence="1" key="1">
    <citation type="submission" date="2018-07" db="EMBL/GenBank/DDBJ databases">
        <title>Genome assembly of strain Ka43.</title>
        <authorList>
            <person name="Kukolya J."/>
            <person name="Nagy I."/>
            <person name="Horvath B."/>
            <person name="Toth A."/>
        </authorList>
    </citation>
    <scope>NUCLEOTIDE SEQUENCE</scope>
    <source>
        <strain evidence="1">KB43</strain>
    </source>
</reference>
<accession>A0A928V2H3</accession>
<protein>
    <submittedName>
        <fullName evidence="1">Uncharacterized protein</fullName>
    </submittedName>
</protein>
<comment type="caution">
    <text evidence="1">The sequence shown here is derived from an EMBL/GenBank/DDBJ whole genome shotgun (WGS) entry which is preliminary data.</text>
</comment>
<dbReference type="RefSeq" id="WP_193906334.1">
    <property type="nucleotide sequence ID" value="NZ_PRDL01000001.1"/>
</dbReference>
<evidence type="ECO:0000313" key="2">
    <source>
        <dbReference type="Proteomes" id="UP000652567"/>
    </source>
</evidence>
<dbReference type="AlphaFoldDB" id="A0A928V2H3"/>
<gene>
    <name evidence="1" type="ORF">C4F51_00920</name>
</gene>
<dbReference type="EMBL" id="PRDL01000001">
    <property type="protein sequence ID" value="MBE8715746.1"/>
    <property type="molecule type" value="Genomic_DNA"/>
</dbReference>
<dbReference type="Proteomes" id="UP000652567">
    <property type="component" value="Unassembled WGS sequence"/>
</dbReference>